<dbReference type="RefSeq" id="WP_066385285.1">
    <property type="nucleotide sequence ID" value="NZ_LTAZ01000015.1"/>
</dbReference>
<gene>
    <name evidence="3" type="ORF">HAPAU_36980</name>
</gene>
<accession>A0A151AA35</accession>
<keyword evidence="1" id="KW-0175">Coiled coil</keyword>
<dbReference type="Proteomes" id="UP000075321">
    <property type="component" value="Unassembled WGS sequence"/>
</dbReference>
<dbReference type="AlphaFoldDB" id="A0A151AA35"/>
<evidence type="ECO:0008006" key="5">
    <source>
        <dbReference type="Google" id="ProtNLM"/>
    </source>
</evidence>
<comment type="caution">
    <text evidence="3">The sequence shown here is derived from an EMBL/GenBank/DDBJ whole genome shotgun (WGS) entry which is preliminary data.</text>
</comment>
<feature type="coiled-coil region" evidence="1">
    <location>
        <begin position="97"/>
        <end position="131"/>
    </location>
</feature>
<evidence type="ECO:0000256" key="2">
    <source>
        <dbReference type="SAM" id="MobiDB-lite"/>
    </source>
</evidence>
<organism evidence="3 4">
    <name type="scientific">Halalkalicoccus paucihalophilus</name>
    <dbReference type="NCBI Taxonomy" id="1008153"/>
    <lineage>
        <taxon>Archaea</taxon>
        <taxon>Methanobacteriati</taxon>
        <taxon>Methanobacteriota</taxon>
        <taxon>Stenosarchaea group</taxon>
        <taxon>Halobacteria</taxon>
        <taxon>Halobacteriales</taxon>
        <taxon>Halococcaceae</taxon>
        <taxon>Halalkalicoccus</taxon>
    </lineage>
</organism>
<dbReference type="Gene3D" id="1.20.5.340">
    <property type="match status" value="1"/>
</dbReference>
<feature type="region of interest" description="Disordered" evidence="2">
    <location>
        <begin position="77"/>
        <end position="97"/>
    </location>
</feature>
<dbReference type="PATRIC" id="fig|1008153.3.peg.3928"/>
<evidence type="ECO:0000313" key="3">
    <source>
        <dbReference type="EMBL" id="KYH24227.1"/>
    </source>
</evidence>
<evidence type="ECO:0000256" key="1">
    <source>
        <dbReference type="SAM" id="Coils"/>
    </source>
</evidence>
<keyword evidence="4" id="KW-1185">Reference proteome</keyword>
<dbReference type="EMBL" id="LTAZ01000015">
    <property type="protein sequence ID" value="KYH24227.1"/>
    <property type="molecule type" value="Genomic_DNA"/>
</dbReference>
<feature type="compositionally biased region" description="Polar residues" evidence="2">
    <location>
        <begin position="77"/>
        <end position="90"/>
    </location>
</feature>
<evidence type="ECO:0000313" key="4">
    <source>
        <dbReference type="Proteomes" id="UP000075321"/>
    </source>
</evidence>
<reference evidence="3 4" key="1">
    <citation type="submission" date="2016-02" db="EMBL/GenBank/DDBJ databases">
        <title>Genome sequence of Halalkalicoccus paucihalophilus DSM 24557.</title>
        <authorList>
            <person name="Poehlein A."/>
            <person name="Daniel R."/>
        </authorList>
    </citation>
    <scope>NUCLEOTIDE SEQUENCE [LARGE SCALE GENOMIC DNA]</scope>
    <source>
        <strain evidence="3 4">DSM 24557</strain>
    </source>
</reference>
<dbReference type="OrthoDB" id="274740at2157"/>
<sequence>MTLDELNFDWRSIEILQALTQADEALETSVIRDATAVEDNRRILYRVTEHLEPAGLVTTTQPNRDGTTIPPKKVTLTETGREATQSIQNNRDGDNTLEDLPGLVDQLQAEVDALTEKVTTVEEQLTQVDKQLAERRETDAAVSNALTDLDERLTALEKNRIVSD</sequence>
<protein>
    <recommendedName>
        <fullName evidence="5">Transcriptional regulator PadR-like family protein</fullName>
    </recommendedName>
</protein>
<name>A0A151AA35_9EURY</name>
<proteinExistence type="predicted"/>